<protein>
    <submittedName>
        <fullName evidence="1">Uncharacterized protein</fullName>
    </submittedName>
</protein>
<dbReference type="PATRIC" id="fig|1122147.4.peg.1338"/>
<comment type="caution">
    <text evidence="1">The sequence shown here is derived from an EMBL/GenBank/DDBJ whole genome shotgun (WGS) entry which is preliminary data.</text>
</comment>
<dbReference type="GeneID" id="78509258"/>
<dbReference type="eggNOG" id="ENOG5032GDN">
    <property type="taxonomic scope" value="Bacteria"/>
</dbReference>
<dbReference type="RefSeq" id="WP_027827692.1">
    <property type="nucleotide sequence ID" value="NZ_AUEH01000006.1"/>
</dbReference>
<dbReference type="AlphaFoldDB" id="A0A0R1XA19"/>
<dbReference type="EMBL" id="AZFW01000129">
    <property type="protein sequence ID" value="KRM24923.1"/>
    <property type="molecule type" value="Genomic_DNA"/>
</dbReference>
<gene>
    <name evidence="1" type="ORF">FC91_GL001294</name>
</gene>
<accession>A0A0R1XA19</accession>
<dbReference type="Proteomes" id="UP000050949">
    <property type="component" value="Unassembled WGS sequence"/>
</dbReference>
<reference evidence="1 2" key="1">
    <citation type="journal article" date="2015" name="Genome Announc.">
        <title>Expanding the biotechnology potential of lactobacilli through comparative genomics of 213 strains and associated genera.</title>
        <authorList>
            <person name="Sun Z."/>
            <person name="Harris H.M."/>
            <person name="McCann A."/>
            <person name="Guo C."/>
            <person name="Argimon S."/>
            <person name="Zhang W."/>
            <person name="Yang X."/>
            <person name="Jeffery I.B."/>
            <person name="Cooney J.C."/>
            <person name="Kagawa T.F."/>
            <person name="Liu W."/>
            <person name="Song Y."/>
            <person name="Salvetti E."/>
            <person name="Wrobel A."/>
            <person name="Rasinkangas P."/>
            <person name="Parkhill J."/>
            <person name="Rea M.C."/>
            <person name="O'Sullivan O."/>
            <person name="Ritari J."/>
            <person name="Douillard F.P."/>
            <person name="Paul Ross R."/>
            <person name="Yang R."/>
            <person name="Briner A.E."/>
            <person name="Felis G.E."/>
            <person name="de Vos W.M."/>
            <person name="Barrangou R."/>
            <person name="Klaenhammer T.R."/>
            <person name="Caufield P.W."/>
            <person name="Cui Y."/>
            <person name="Zhang H."/>
            <person name="O'Toole P.W."/>
        </authorList>
    </citation>
    <scope>NUCLEOTIDE SEQUENCE [LARGE SCALE GENOMIC DNA]</scope>
    <source>
        <strain evidence="1 2">DSM 16991</strain>
    </source>
</reference>
<sequence length="63" mass="7327">MAQRFVYVVYYADTAKKEPVFRLLRVFSTPERAAGFVAILERAPYAEMPVPEGRYAVKRVRMN</sequence>
<dbReference type="OrthoDB" id="2304062at2"/>
<proteinExistence type="predicted"/>
<organism evidence="1 2">
    <name type="scientific">Schleiferilactobacillus harbinensis DSM 16991</name>
    <dbReference type="NCBI Taxonomy" id="1122147"/>
    <lineage>
        <taxon>Bacteria</taxon>
        <taxon>Bacillati</taxon>
        <taxon>Bacillota</taxon>
        <taxon>Bacilli</taxon>
        <taxon>Lactobacillales</taxon>
        <taxon>Lactobacillaceae</taxon>
        <taxon>Schleiferilactobacillus</taxon>
    </lineage>
</organism>
<evidence type="ECO:0000313" key="2">
    <source>
        <dbReference type="Proteomes" id="UP000050949"/>
    </source>
</evidence>
<name>A0A0R1XA19_9LACO</name>
<evidence type="ECO:0000313" key="1">
    <source>
        <dbReference type="EMBL" id="KRM24923.1"/>
    </source>
</evidence>